<dbReference type="EMBL" id="JACWUN010000001">
    <property type="protein sequence ID" value="MBD1399245.1"/>
    <property type="molecule type" value="Genomic_DNA"/>
</dbReference>
<organism evidence="6 7">
    <name type="scientific">Pelovirga terrestris</name>
    <dbReference type="NCBI Taxonomy" id="2771352"/>
    <lineage>
        <taxon>Bacteria</taxon>
        <taxon>Pseudomonadati</taxon>
        <taxon>Thermodesulfobacteriota</taxon>
        <taxon>Desulfuromonadia</taxon>
        <taxon>Geobacterales</taxon>
        <taxon>Geobacteraceae</taxon>
        <taxon>Pelovirga</taxon>
    </lineage>
</organism>
<gene>
    <name evidence="6" type="ORF">ICT70_01010</name>
</gene>
<evidence type="ECO:0000256" key="1">
    <source>
        <dbReference type="ARBA" id="ARBA00001947"/>
    </source>
</evidence>
<protein>
    <submittedName>
        <fullName evidence="6">Creatininase family protein</fullName>
    </submittedName>
</protein>
<evidence type="ECO:0000256" key="4">
    <source>
        <dbReference type="ARBA" id="ARBA00022833"/>
    </source>
</evidence>
<evidence type="ECO:0000256" key="3">
    <source>
        <dbReference type="ARBA" id="ARBA00022801"/>
    </source>
</evidence>
<evidence type="ECO:0000313" key="6">
    <source>
        <dbReference type="EMBL" id="MBD1399245.1"/>
    </source>
</evidence>
<comment type="cofactor">
    <cofactor evidence="1">
        <name>Zn(2+)</name>
        <dbReference type="ChEBI" id="CHEBI:29105"/>
    </cofactor>
</comment>
<dbReference type="Proteomes" id="UP000632828">
    <property type="component" value="Unassembled WGS sequence"/>
</dbReference>
<evidence type="ECO:0000256" key="2">
    <source>
        <dbReference type="ARBA" id="ARBA00022723"/>
    </source>
</evidence>
<keyword evidence="7" id="KW-1185">Reference proteome</keyword>
<keyword evidence="3" id="KW-0378">Hydrolase</keyword>
<dbReference type="Gene3D" id="3.40.50.10310">
    <property type="entry name" value="Creatininase"/>
    <property type="match status" value="1"/>
</dbReference>
<dbReference type="PANTHER" id="PTHR35005:SF1">
    <property type="entry name" value="2-AMINO-5-FORMYLAMINO-6-RIBOSYLAMINOPYRIMIDIN-4(3H)-ONE 5'-MONOPHOSPHATE DEFORMYLASE"/>
    <property type="match status" value="1"/>
</dbReference>
<dbReference type="InterPro" id="IPR003785">
    <property type="entry name" value="Creatininase/forma_Hydrolase"/>
</dbReference>
<dbReference type="PANTHER" id="PTHR35005">
    <property type="entry name" value="3-DEHYDRO-SCYLLO-INOSOSE HYDROLASE"/>
    <property type="match status" value="1"/>
</dbReference>
<accession>A0A8J6QTF4</accession>
<dbReference type="RefSeq" id="WP_191153517.1">
    <property type="nucleotide sequence ID" value="NZ_JACWUN010000001.1"/>
</dbReference>
<dbReference type="GO" id="GO:0046872">
    <property type="term" value="F:metal ion binding"/>
    <property type="evidence" value="ECO:0007669"/>
    <property type="project" value="UniProtKB-KW"/>
</dbReference>
<dbReference type="GO" id="GO:0009231">
    <property type="term" value="P:riboflavin biosynthetic process"/>
    <property type="evidence" value="ECO:0007669"/>
    <property type="project" value="TreeGrafter"/>
</dbReference>
<dbReference type="Pfam" id="PF02633">
    <property type="entry name" value="Creatininase"/>
    <property type="match status" value="1"/>
</dbReference>
<sequence>MIMEEMTMVDFAAGLQLTRTVIIPLGSTEQHGNHLPLATDTLQAIDIARVVAQRRPLFVAPPVHYGVCRSTAQHPGTIGISTAALKLLITDLVSSLYAQGLRYVVLLSGHAGTTHMATLVDAGEELLGHFDDIQIAVIKEYDLALAAGHSLLETPGDSHAGEIETSRLLHSHPDLVRGTSPAEYPSFPMGILVRDKQKYWPGGVWGDPSKARAAKGELLQQRMADKLCEVIAELERMET</sequence>
<keyword evidence="4" id="KW-0862">Zinc</keyword>
<reference evidence="6" key="1">
    <citation type="submission" date="2020-09" db="EMBL/GenBank/DDBJ databases">
        <title>Pelobacter alkaliphilus sp. nov., a novel anaerobic arsenate-reducing bacterium from terrestrial mud volcano.</title>
        <authorList>
            <person name="Khomyakova M.A."/>
            <person name="Merkel A.Y."/>
            <person name="Slobodkin A.I."/>
        </authorList>
    </citation>
    <scope>NUCLEOTIDE SEQUENCE</scope>
    <source>
        <strain evidence="6">M08fum</strain>
    </source>
</reference>
<evidence type="ECO:0000256" key="5">
    <source>
        <dbReference type="ARBA" id="ARBA00024029"/>
    </source>
</evidence>
<evidence type="ECO:0000313" key="7">
    <source>
        <dbReference type="Proteomes" id="UP000632828"/>
    </source>
</evidence>
<name>A0A8J6QTF4_9BACT</name>
<comment type="caution">
    <text evidence="6">The sequence shown here is derived from an EMBL/GenBank/DDBJ whole genome shotgun (WGS) entry which is preliminary data.</text>
</comment>
<proteinExistence type="inferred from homology"/>
<keyword evidence="2" id="KW-0479">Metal-binding</keyword>
<dbReference type="GO" id="GO:0016811">
    <property type="term" value="F:hydrolase activity, acting on carbon-nitrogen (but not peptide) bonds, in linear amides"/>
    <property type="evidence" value="ECO:0007669"/>
    <property type="project" value="TreeGrafter"/>
</dbReference>
<comment type="similarity">
    <text evidence="5">Belongs to the creatininase superfamily.</text>
</comment>
<dbReference type="SUPFAM" id="SSF102215">
    <property type="entry name" value="Creatininase"/>
    <property type="match status" value="1"/>
</dbReference>
<dbReference type="InterPro" id="IPR024087">
    <property type="entry name" value="Creatininase-like_sf"/>
</dbReference>
<dbReference type="AlphaFoldDB" id="A0A8J6QTF4"/>